<dbReference type="SUPFAM" id="SSF90112">
    <property type="entry name" value="Neurotransmitter-gated ion-channel transmembrane pore"/>
    <property type="match status" value="1"/>
</dbReference>
<comment type="subcellular location">
    <subcellularLocation>
        <location evidence="2">Cell membrane</location>
    </subcellularLocation>
    <subcellularLocation>
        <location evidence="1">Membrane</location>
        <topology evidence="1">Multi-pass membrane protein</topology>
    </subcellularLocation>
</comment>
<keyword evidence="6" id="KW-0732">Signal</keyword>
<reference evidence="15" key="3">
    <citation type="submission" date="2022-06" db="UniProtKB">
        <authorList>
            <consortium name="EnsemblMetazoa"/>
        </authorList>
    </citation>
    <scope>IDENTIFICATION</scope>
</reference>
<dbReference type="Gene3D" id="2.70.170.10">
    <property type="entry name" value="Neurotransmitter-gated ion-channel ligand-binding domain"/>
    <property type="match status" value="1"/>
</dbReference>
<dbReference type="PRINTS" id="PR00252">
    <property type="entry name" value="NRIONCHANNEL"/>
</dbReference>
<evidence type="ECO:0000259" key="13">
    <source>
        <dbReference type="Pfam" id="PF02932"/>
    </source>
</evidence>
<organism evidence="14">
    <name type="scientific">Sarcoptes scabiei</name>
    <name type="common">Itch mite</name>
    <name type="synonym">Acarus scabiei</name>
    <dbReference type="NCBI Taxonomy" id="52283"/>
    <lineage>
        <taxon>Eukaryota</taxon>
        <taxon>Metazoa</taxon>
        <taxon>Ecdysozoa</taxon>
        <taxon>Arthropoda</taxon>
        <taxon>Chelicerata</taxon>
        <taxon>Arachnida</taxon>
        <taxon>Acari</taxon>
        <taxon>Acariformes</taxon>
        <taxon>Sarcoptiformes</taxon>
        <taxon>Astigmata</taxon>
        <taxon>Psoroptidia</taxon>
        <taxon>Sarcoptoidea</taxon>
        <taxon>Sarcoptidae</taxon>
        <taxon>Sarcoptinae</taxon>
        <taxon>Sarcoptes</taxon>
    </lineage>
</organism>
<dbReference type="EnsemblMetazoa" id="SSS_8569s_mrna">
    <property type="protein sequence ID" value="KAF7491585.1"/>
    <property type="gene ID" value="SSS_8569"/>
</dbReference>
<dbReference type="PRINTS" id="PR00253">
    <property type="entry name" value="GABAARECEPTR"/>
</dbReference>
<dbReference type="EMBL" id="WVUK01000059">
    <property type="protein sequence ID" value="KAF7491585.1"/>
    <property type="molecule type" value="Genomic_DNA"/>
</dbReference>
<evidence type="ECO:0000256" key="3">
    <source>
        <dbReference type="ARBA" id="ARBA00022448"/>
    </source>
</evidence>
<keyword evidence="10" id="KW-0407">Ion channel</keyword>
<gene>
    <name evidence="14" type="ORF">SSS_8569</name>
</gene>
<dbReference type="OrthoDB" id="8173437at2759"/>
<dbReference type="InterPro" id="IPR006202">
    <property type="entry name" value="Neur_chan_lig-bd"/>
</dbReference>
<dbReference type="GO" id="GO:0005886">
    <property type="term" value="C:plasma membrane"/>
    <property type="evidence" value="ECO:0007669"/>
    <property type="project" value="UniProtKB-SubCell"/>
</dbReference>
<evidence type="ECO:0000256" key="6">
    <source>
        <dbReference type="ARBA" id="ARBA00022729"/>
    </source>
</evidence>
<protein>
    <submittedName>
        <fullName evidence="14">Glutamate-gated chloride channel</fullName>
    </submittedName>
</protein>
<dbReference type="InterPro" id="IPR038050">
    <property type="entry name" value="Neuro_actylchol_rec"/>
</dbReference>
<dbReference type="InterPro" id="IPR006201">
    <property type="entry name" value="Neur_channel"/>
</dbReference>
<keyword evidence="3" id="KW-0813">Transport</keyword>
<dbReference type="Gene3D" id="1.20.58.390">
    <property type="entry name" value="Neurotransmitter-gated ion-channel transmembrane domain"/>
    <property type="match status" value="1"/>
</dbReference>
<reference evidence="16" key="1">
    <citation type="journal article" date="2020" name="PLoS Negl. Trop. Dis.">
        <title>High-quality nuclear genome for Sarcoptes scabiei-A critical resource for a neglected parasite.</title>
        <authorList>
            <person name="Korhonen P.K."/>
            <person name="Gasser R.B."/>
            <person name="Ma G."/>
            <person name="Wang T."/>
            <person name="Stroehlein A.J."/>
            <person name="Young N.D."/>
            <person name="Ang C.S."/>
            <person name="Fernando D.D."/>
            <person name="Lu H.C."/>
            <person name="Taylor S."/>
            <person name="Reynolds S.L."/>
            <person name="Mofiz E."/>
            <person name="Najaraj S.H."/>
            <person name="Gowda H."/>
            <person name="Madugundu A."/>
            <person name="Renuse S."/>
            <person name="Holt D."/>
            <person name="Pandey A."/>
            <person name="Papenfuss A.T."/>
            <person name="Fischer K."/>
        </authorList>
    </citation>
    <scope>NUCLEOTIDE SEQUENCE [LARGE SCALE GENOMIC DNA]</scope>
</reference>
<dbReference type="GO" id="GO:0005254">
    <property type="term" value="F:chloride channel activity"/>
    <property type="evidence" value="ECO:0007669"/>
    <property type="project" value="UniProtKB-ARBA"/>
</dbReference>
<reference evidence="14" key="2">
    <citation type="submission" date="2020-01" db="EMBL/GenBank/DDBJ databases">
        <authorList>
            <person name="Korhonen P.K.K."/>
            <person name="Guangxu M.G."/>
            <person name="Wang T.W."/>
            <person name="Stroehlein A.J.S."/>
            <person name="Young N.D."/>
            <person name="Ang C.-S.A."/>
            <person name="Fernando D.W.F."/>
            <person name="Lu H.L."/>
            <person name="Taylor S.T."/>
            <person name="Ehtesham M.E.M."/>
            <person name="Najaraj S.H.N."/>
            <person name="Harsha G.H.G."/>
            <person name="Madugundu A.M."/>
            <person name="Renuse S.R."/>
            <person name="Holt D.H."/>
            <person name="Pandey A.P."/>
            <person name="Papenfuss A.P."/>
            <person name="Gasser R.B.G."/>
            <person name="Fischer K.F."/>
        </authorList>
    </citation>
    <scope>NUCLEOTIDE SEQUENCE</scope>
    <source>
        <strain evidence="14">SSS_KF_BRIS2020</strain>
    </source>
</reference>
<evidence type="ECO:0000256" key="2">
    <source>
        <dbReference type="ARBA" id="ARBA00004236"/>
    </source>
</evidence>
<keyword evidence="7 11" id="KW-1133">Transmembrane helix</keyword>
<keyword evidence="16" id="KW-1185">Reference proteome</keyword>
<dbReference type="GO" id="GO:0099095">
    <property type="term" value="F:ligand-gated monoatomic anion channel activity"/>
    <property type="evidence" value="ECO:0007669"/>
    <property type="project" value="UniProtKB-ARBA"/>
</dbReference>
<dbReference type="Pfam" id="PF02931">
    <property type="entry name" value="Neur_chan_LBD"/>
    <property type="match status" value="1"/>
</dbReference>
<dbReference type="CDD" id="cd18987">
    <property type="entry name" value="LGIC_ECD_anion"/>
    <property type="match status" value="1"/>
</dbReference>
<evidence type="ECO:0000313" key="16">
    <source>
        <dbReference type="Proteomes" id="UP000070412"/>
    </source>
</evidence>
<dbReference type="PANTHER" id="PTHR18945">
    <property type="entry name" value="NEUROTRANSMITTER GATED ION CHANNEL"/>
    <property type="match status" value="1"/>
</dbReference>
<feature type="transmembrane region" description="Helical" evidence="11">
    <location>
        <begin position="255"/>
        <end position="277"/>
    </location>
</feature>
<keyword evidence="8" id="KW-0406">Ion transport</keyword>
<evidence type="ECO:0000256" key="5">
    <source>
        <dbReference type="ARBA" id="ARBA00022692"/>
    </source>
</evidence>
<keyword evidence="9 11" id="KW-0472">Membrane</keyword>
<dbReference type="CDD" id="cd19049">
    <property type="entry name" value="LGIC_TM_anion"/>
    <property type="match status" value="1"/>
</dbReference>
<feature type="transmembrane region" description="Helical" evidence="11">
    <location>
        <begin position="480"/>
        <end position="499"/>
    </location>
</feature>
<keyword evidence="4" id="KW-1003">Cell membrane</keyword>
<evidence type="ECO:0000256" key="4">
    <source>
        <dbReference type="ARBA" id="ARBA00022475"/>
    </source>
</evidence>
<evidence type="ECO:0000256" key="8">
    <source>
        <dbReference type="ARBA" id="ARBA00023065"/>
    </source>
</evidence>
<evidence type="ECO:0000256" key="1">
    <source>
        <dbReference type="ARBA" id="ARBA00004141"/>
    </source>
</evidence>
<dbReference type="AlphaFoldDB" id="A0A834R887"/>
<dbReference type="GO" id="GO:0004888">
    <property type="term" value="F:transmembrane signaling receptor activity"/>
    <property type="evidence" value="ECO:0007669"/>
    <property type="project" value="InterPro"/>
</dbReference>
<accession>A0A834R887</accession>
<dbReference type="InterPro" id="IPR006029">
    <property type="entry name" value="Neurotrans-gated_channel_TM"/>
</dbReference>
<feature type="domain" description="Neurotransmitter-gated ion-channel transmembrane" evidence="13">
    <location>
        <begin position="262"/>
        <end position="493"/>
    </location>
</feature>
<evidence type="ECO:0000313" key="15">
    <source>
        <dbReference type="EnsemblMetazoa" id="KAF7491585.1"/>
    </source>
</evidence>
<sequence length="516" mass="60121">MMKILQKFDSSFIWLFNTFSIILCQVNNFDRIGKHFNLTDQQFLTNLIENYDKNLRPAEKTNVNISILVLTISSPDESSVVYEIDFALMQKWNDPRLRFEVPSKLANENPDLVYLNGLKIVNQIWIPDIFFIKHGEFKFSTDKHDPILIALKIYPNGTIYYIVRRNMVLTCEGNLKIFPFDSPKCFFSIESLTQEKDQVQLFWDDAMPIKKSAFLKTTNAYLIRNLTSRCNKRLSWRPEFSCLSVLMVFSRDQSFYFTTVFVPGMVLVTSSFISFWLDINAVPARVMIGVTTMLNFCTTTNSFRSKLPVVCNLNAMNLWDFVCMFFIYASMIEFIIVNYIYRLGNSRSFKKGKHFKDGNNNISKNLRPPLNHTSSVNSLYESKTKNFYKQISLNNRVDQSDLSNRIKTATLRDINSDSNSFGILKPSNQTSIDDNTSRLNFFKLKSIFKEWIKKTNLISDDLLSNRLQLARSIDHISKTLFTLVFGLFTFFYFLTYAIIKPSQLDDWIQNEFEASD</sequence>
<dbReference type="SUPFAM" id="SSF63712">
    <property type="entry name" value="Nicotinic receptor ligand binding domain-like"/>
    <property type="match status" value="1"/>
</dbReference>
<keyword evidence="5 11" id="KW-0812">Transmembrane</keyword>
<dbReference type="Proteomes" id="UP000070412">
    <property type="component" value="Unassembled WGS sequence"/>
</dbReference>
<evidence type="ECO:0000256" key="10">
    <source>
        <dbReference type="ARBA" id="ARBA00023303"/>
    </source>
</evidence>
<evidence type="ECO:0000313" key="14">
    <source>
        <dbReference type="EMBL" id="KAF7491585.1"/>
    </source>
</evidence>
<evidence type="ECO:0000256" key="7">
    <source>
        <dbReference type="ARBA" id="ARBA00022989"/>
    </source>
</evidence>
<dbReference type="GO" id="GO:0005230">
    <property type="term" value="F:extracellular ligand-gated monoatomic ion channel activity"/>
    <property type="evidence" value="ECO:0007669"/>
    <property type="project" value="InterPro"/>
</dbReference>
<dbReference type="Pfam" id="PF02932">
    <property type="entry name" value="Neur_chan_memb"/>
    <property type="match status" value="1"/>
</dbReference>
<evidence type="ECO:0000256" key="9">
    <source>
        <dbReference type="ARBA" id="ARBA00023136"/>
    </source>
</evidence>
<dbReference type="InterPro" id="IPR036734">
    <property type="entry name" value="Neur_chan_lig-bd_sf"/>
</dbReference>
<dbReference type="InterPro" id="IPR006028">
    <property type="entry name" value="GABAA/Glycine_rcpt"/>
</dbReference>
<evidence type="ECO:0000256" key="11">
    <source>
        <dbReference type="SAM" id="Phobius"/>
    </source>
</evidence>
<evidence type="ECO:0000259" key="12">
    <source>
        <dbReference type="Pfam" id="PF02931"/>
    </source>
</evidence>
<feature type="domain" description="Neurotransmitter-gated ion-channel ligand-binding" evidence="12">
    <location>
        <begin position="41"/>
        <end position="218"/>
    </location>
</feature>
<name>A0A834R887_SARSC</name>
<proteinExistence type="predicted"/>
<feature type="transmembrane region" description="Helical" evidence="11">
    <location>
        <begin position="318"/>
        <end position="341"/>
    </location>
</feature>
<dbReference type="InterPro" id="IPR036719">
    <property type="entry name" value="Neuro-gated_channel_TM_sf"/>
</dbReference>